<sequence length="230" mass="26616">MSFIKRLSIQLFSKLDDAVTELENHDALIGAAINQQKQKVFIAKKQQANLNLHINQIQETLHTTQKKQQQWHQRAQQQIVSDPEKAKECIHRQLQLTQQIEKLQQTLQAYQTAQAQLTADIQRFEQDIWQHQQKRDLLKTRQSRLSLQTSSQHEATGNIINDSFNRWEANIMATESNSINRLNSIDLVSAVNSDNHLEQSFLEAEYAEKIQAEFEQLIASQQAQYGANND</sequence>
<evidence type="ECO:0000313" key="1">
    <source>
        <dbReference type="EMBL" id="MET1254322.1"/>
    </source>
</evidence>
<proteinExistence type="predicted"/>
<protein>
    <submittedName>
        <fullName evidence="1">Uncharacterized protein</fullName>
    </submittedName>
</protein>
<accession>A0ABV2BQW0</accession>
<dbReference type="Proteomes" id="UP001548189">
    <property type="component" value="Unassembled WGS sequence"/>
</dbReference>
<reference evidence="1 2" key="1">
    <citation type="submission" date="2024-06" db="EMBL/GenBank/DDBJ databases">
        <authorList>
            <person name="Li F."/>
        </authorList>
    </citation>
    <scope>NUCLEOTIDE SEQUENCE [LARGE SCALE GENOMIC DNA]</scope>
    <source>
        <strain evidence="1 2">GXAS 311</strain>
    </source>
</reference>
<gene>
    <name evidence="1" type="ORF">ABVT43_04185</name>
</gene>
<organism evidence="1 2">
    <name type="scientific">Aliikangiella maris</name>
    <dbReference type="NCBI Taxonomy" id="3162458"/>
    <lineage>
        <taxon>Bacteria</taxon>
        <taxon>Pseudomonadati</taxon>
        <taxon>Pseudomonadota</taxon>
        <taxon>Gammaproteobacteria</taxon>
        <taxon>Oceanospirillales</taxon>
        <taxon>Pleioneaceae</taxon>
        <taxon>Aliikangiella</taxon>
    </lineage>
</organism>
<comment type="caution">
    <text evidence="1">The sequence shown here is derived from an EMBL/GenBank/DDBJ whole genome shotgun (WGS) entry which is preliminary data.</text>
</comment>
<dbReference type="EMBL" id="JBEVCJ010000003">
    <property type="protein sequence ID" value="MET1254322.1"/>
    <property type="molecule type" value="Genomic_DNA"/>
</dbReference>
<keyword evidence="2" id="KW-1185">Reference proteome</keyword>
<evidence type="ECO:0000313" key="2">
    <source>
        <dbReference type="Proteomes" id="UP001548189"/>
    </source>
</evidence>
<name>A0ABV2BQW0_9GAMM</name>